<keyword evidence="3" id="KW-1185">Reference proteome</keyword>
<evidence type="ECO:0000313" key="3">
    <source>
        <dbReference type="Proteomes" id="UP000054024"/>
    </source>
</evidence>
<dbReference type="STRING" id="146536.AQI70_16435"/>
<reference evidence="2 3" key="1">
    <citation type="submission" date="2015-10" db="EMBL/GenBank/DDBJ databases">
        <title>Draft genome sequence of Streptomyces curacoi DSM 40107, type strain for the species Streptomyces curacoi.</title>
        <authorList>
            <person name="Ruckert C."/>
            <person name="Winkler A."/>
            <person name="Kalinowski J."/>
            <person name="Kampfer P."/>
            <person name="Glaeser S."/>
        </authorList>
    </citation>
    <scope>NUCLEOTIDE SEQUENCE [LARGE SCALE GENOMIC DNA]</scope>
    <source>
        <strain evidence="2 3">DSM 40107</strain>
    </source>
</reference>
<dbReference type="Pfam" id="PF17935">
    <property type="entry name" value="TetR_C_27"/>
    <property type="match status" value="1"/>
</dbReference>
<dbReference type="AlphaFoldDB" id="A0A124H1M9"/>
<dbReference type="Gene3D" id="1.10.357.10">
    <property type="entry name" value="Tetracycline Repressor, domain 2"/>
    <property type="match status" value="1"/>
</dbReference>
<dbReference type="SUPFAM" id="SSF48498">
    <property type="entry name" value="Tetracyclin repressor-like, C-terminal domain"/>
    <property type="match status" value="1"/>
</dbReference>
<evidence type="ECO:0000259" key="1">
    <source>
        <dbReference type="Pfam" id="PF17935"/>
    </source>
</evidence>
<gene>
    <name evidence="2" type="ORF">AQI70_16435</name>
</gene>
<name>A0A124H1M9_9ACTN</name>
<organism evidence="2 3">
    <name type="scientific">Streptomyces curacoi</name>
    <dbReference type="NCBI Taxonomy" id="146536"/>
    <lineage>
        <taxon>Bacteria</taxon>
        <taxon>Bacillati</taxon>
        <taxon>Actinomycetota</taxon>
        <taxon>Actinomycetes</taxon>
        <taxon>Kitasatosporales</taxon>
        <taxon>Streptomycetaceae</taxon>
        <taxon>Streptomyces</taxon>
    </lineage>
</organism>
<dbReference type="Proteomes" id="UP000054024">
    <property type="component" value="Unassembled WGS sequence"/>
</dbReference>
<proteinExistence type="predicted"/>
<sequence>MPIRLRGLREWWFPPGDDAGRSQSRLPHLDVEDVRAKGVAVRRRDDERELPSLAIGFRAAPRQLHLHRGRRTSSDDPELFAAYRVLAADLGGAVTAHLDVLTTQLTQIIGPGADAGVFITTEPTTTARAVFHAPGRFHDPRYFRDWGQHDIEAHFDAVVELVLRGLRARTGRPPGA</sequence>
<dbReference type="RefSeq" id="WP_062149857.1">
    <property type="nucleotide sequence ID" value="NZ_KQ947987.1"/>
</dbReference>
<evidence type="ECO:0000313" key="2">
    <source>
        <dbReference type="EMBL" id="KUM75316.1"/>
    </source>
</evidence>
<dbReference type="EMBL" id="LMWJ01000011">
    <property type="protein sequence ID" value="KUM75316.1"/>
    <property type="molecule type" value="Genomic_DNA"/>
</dbReference>
<feature type="domain" description="Tetracyclin repressor-like C-terminal" evidence="1">
    <location>
        <begin position="69"/>
        <end position="159"/>
    </location>
</feature>
<accession>A0A124H1M9</accession>
<protein>
    <recommendedName>
        <fullName evidence="1">Tetracyclin repressor-like C-terminal domain-containing protein</fullName>
    </recommendedName>
</protein>
<comment type="caution">
    <text evidence="2">The sequence shown here is derived from an EMBL/GenBank/DDBJ whole genome shotgun (WGS) entry which is preliminary data.</text>
</comment>
<dbReference type="InterPro" id="IPR036271">
    <property type="entry name" value="Tet_transcr_reg_TetR-rel_C_sf"/>
</dbReference>
<dbReference type="InterPro" id="IPR041478">
    <property type="entry name" value="TetR_C_27"/>
</dbReference>